<dbReference type="PANTHER" id="PTHR30386">
    <property type="entry name" value="MEMBRANE FUSION SUBUNIT OF EMRAB-TOLC MULTIDRUG EFFLUX PUMP"/>
    <property type="match status" value="1"/>
</dbReference>
<dbReference type="PRINTS" id="PR01490">
    <property type="entry name" value="RTXTOXIND"/>
</dbReference>
<feature type="coiled-coil region" evidence="1">
    <location>
        <begin position="128"/>
        <end position="155"/>
    </location>
</feature>
<evidence type="ECO:0000313" key="3">
    <source>
        <dbReference type="Proteomes" id="UP000298616"/>
    </source>
</evidence>
<name>A0A4D7JNE2_9BACT</name>
<dbReference type="Gene3D" id="2.40.50.100">
    <property type="match status" value="1"/>
</dbReference>
<dbReference type="PANTHER" id="PTHR30386:SF27">
    <property type="entry name" value="MEMBRANE FUSION PROTEIN (MFP) FAMILY PROTEIN"/>
    <property type="match status" value="1"/>
</dbReference>
<keyword evidence="1" id="KW-0175">Coiled coil</keyword>
<reference evidence="2 3" key="1">
    <citation type="submission" date="2018-04" db="EMBL/GenBank/DDBJ databases">
        <title>Complete genome uncultured novel isolate.</title>
        <authorList>
            <person name="Merlino G."/>
        </authorList>
    </citation>
    <scope>NUCLEOTIDE SEQUENCE [LARGE SCALE GENOMIC DNA]</scope>
    <source>
        <strain evidence="3">R1DC9</strain>
    </source>
</reference>
<dbReference type="Proteomes" id="UP000298616">
    <property type="component" value="Chromosome"/>
</dbReference>
<evidence type="ECO:0000313" key="2">
    <source>
        <dbReference type="EMBL" id="QCK16333.1"/>
    </source>
</evidence>
<dbReference type="InterPro" id="IPR011053">
    <property type="entry name" value="Single_hybrid_motif"/>
</dbReference>
<dbReference type="GO" id="GO:0015562">
    <property type="term" value="F:efflux transmembrane transporter activity"/>
    <property type="evidence" value="ECO:0007669"/>
    <property type="project" value="InterPro"/>
</dbReference>
<dbReference type="SUPFAM" id="SSF51230">
    <property type="entry name" value="Single hybrid motif"/>
    <property type="match status" value="1"/>
</dbReference>
<sequence>MLNLSERRVKDDIDTSSYKSFDKIENFEPRPSKKYKYFWLLLIPISFFIPWTQNIQTEGEVTALLPSERPQSIQSFIDGRIEKWYVSEGQEVNKGDTILKIAEVKPEYLDPNLIRRTESQVNAKRSGMGSYQSKIEALNNQYNALLSAKKFKLQEATNKLEQARLSVQIDSMEWNAAETNLDVAEARFDRIKALYEDGLKSKTEFETGQMKLQEAKAKRTAAYNKYLKSQNELINARIALQSIEADYNDKIAKNRSEKAEAASNLYSAEADLAKMENTLSNYELRSSFYFITAPQDGYITQASMTGIGENVKAGEKLITIMPKDYQLAANYYVNPVNLPLLEKGQEIRCIFDGWPAIVFSGWPGASHGTFSGEIVAIDNFSQPDGTYRILVAPSKEDVADYSWPDALRPGSGTRGIILLKDVPLWYEIWRRINGFPPDFYKKNTNQNSEKEK</sequence>
<keyword evidence="3" id="KW-1185">Reference proteome</keyword>
<feature type="coiled-coil region" evidence="1">
    <location>
        <begin position="258"/>
        <end position="285"/>
    </location>
</feature>
<dbReference type="InterPro" id="IPR050739">
    <property type="entry name" value="MFP"/>
</dbReference>
<dbReference type="RefSeq" id="WP_137091924.1">
    <property type="nucleotide sequence ID" value="NZ_CP028923.1"/>
</dbReference>
<dbReference type="SUPFAM" id="SSF56954">
    <property type="entry name" value="Outer membrane efflux proteins (OEP)"/>
    <property type="match status" value="1"/>
</dbReference>
<protein>
    <submittedName>
        <fullName evidence="2">Biotin attachment protein</fullName>
    </submittedName>
</protein>
<gene>
    <name evidence="2" type="ORF">DCC35_17125</name>
</gene>
<dbReference type="OrthoDB" id="9760528at2"/>
<dbReference type="EMBL" id="CP028923">
    <property type="protein sequence ID" value="QCK16333.1"/>
    <property type="molecule type" value="Genomic_DNA"/>
</dbReference>
<organism evidence="2 3">
    <name type="scientific">Mangrovivirga cuniculi</name>
    <dbReference type="NCBI Taxonomy" id="2715131"/>
    <lineage>
        <taxon>Bacteria</taxon>
        <taxon>Pseudomonadati</taxon>
        <taxon>Bacteroidota</taxon>
        <taxon>Cytophagia</taxon>
        <taxon>Cytophagales</taxon>
        <taxon>Mangrovivirgaceae</taxon>
        <taxon>Mangrovivirga</taxon>
    </lineage>
</organism>
<evidence type="ECO:0000256" key="1">
    <source>
        <dbReference type="SAM" id="Coils"/>
    </source>
</evidence>
<accession>A0A4D7JNE2</accession>
<dbReference type="AlphaFoldDB" id="A0A4D7JNE2"/>
<dbReference type="KEGG" id="fpf:DCC35_17125"/>
<proteinExistence type="predicted"/>